<reference evidence="3" key="2">
    <citation type="submission" date="2023-02" db="EMBL/GenBank/DDBJ databases">
        <authorList>
            <consortium name="DOE Joint Genome Institute"/>
            <person name="Mondo S.J."/>
            <person name="Chang Y."/>
            <person name="Wang Y."/>
            <person name="Ahrendt S."/>
            <person name="Andreopoulos W."/>
            <person name="Barry K."/>
            <person name="Beard J."/>
            <person name="Benny G.L."/>
            <person name="Blankenship S."/>
            <person name="Bonito G."/>
            <person name="Cuomo C."/>
            <person name="Desiro A."/>
            <person name="Gervers K.A."/>
            <person name="Hundley H."/>
            <person name="Kuo A."/>
            <person name="LaButti K."/>
            <person name="Lang B.F."/>
            <person name="Lipzen A."/>
            <person name="O'Donnell K."/>
            <person name="Pangilinan J."/>
            <person name="Reynolds N."/>
            <person name="Sandor L."/>
            <person name="Smith M.W."/>
            <person name="Tsang A."/>
            <person name="Grigoriev I.V."/>
            <person name="Stajich J.E."/>
            <person name="Spatafora J.W."/>
        </authorList>
    </citation>
    <scope>NUCLEOTIDE SEQUENCE</scope>
    <source>
        <strain evidence="3">RSA 2281</strain>
    </source>
</reference>
<evidence type="ECO:0000313" key="4">
    <source>
        <dbReference type="Proteomes" id="UP001209540"/>
    </source>
</evidence>
<comment type="caution">
    <text evidence="3">The sequence shown here is derived from an EMBL/GenBank/DDBJ whole genome shotgun (WGS) entry which is preliminary data.</text>
</comment>
<dbReference type="AlphaFoldDB" id="A0AAD5JLR0"/>
<dbReference type="Proteomes" id="UP001209540">
    <property type="component" value="Unassembled WGS sequence"/>
</dbReference>
<organism evidence="3 4">
    <name type="scientific">Phascolomyces articulosus</name>
    <dbReference type="NCBI Taxonomy" id="60185"/>
    <lineage>
        <taxon>Eukaryota</taxon>
        <taxon>Fungi</taxon>
        <taxon>Fungi incertae sedis</taxon>
        <taxon>Mucoromycota</taxon>
        <taxon>Mucoromycotina</taxon>
        <taxon>Mucoromycetes</taxon>
        <taxon>Mucorales</taxon>
        <taxon>Lichtheimiaceae</taxon>
        <taxon>Phascolomyces</taxon>
    </lineage>
</organism>
<dbReference type="EMBL" id="JAIXMP010000054">
    <property type="protein sequence ID" value="KAI9245079.1"/>
    <property type="molecule type" value="Genomic_DNA"/>
</dbReference>
<dbReference type="InterPro" id="IPR025568">
    <property type="entry name" value="DUF4334"/>
</dbReference>
<gene>
    <name evidence="3" type="ORF">BDA99DRAFT_290550</name>
</gene>
<name>A0AAD5JLR0_9FUNG</name>
<evidence type="ECO:0000313" key="3">
    <source>
        <dbReference type="EMBL" id="KAI9245079.1"/>
    </source>
</evidence>
<evidence type="ECO:0000259" key="2">
    <source>
        <dbReference type="Pfam" id="PF14232"/>
    </source>
</evidence>
<keyword evidence="4" id="KW-1185">Reference proteome</keyword>
<dbReference type="Gene3D" id="2.40.128.580">
    <property type="entry name" value="GXWXG domain"/>
    <property type="match status" value="1"/>
</dbReference>
<evidence type="ECO:0000259" key="1">
    <source>
        <dbReference type="Pfam" id="PF14231"/>
    </source>
</evidence>
<dbReference type="Pfam" id="PF14231">
    <property type="entry name" value="GXWXG"/>
    <property type="match status" value="1"/>
</dbReference>
<dbReference type="Pfam" id="PF14232">
    <property type="entry name" value="DUF4334"/>
    <property type="match status" value="1"/>
</dbReference>
<dbReference type="InterPro" id="IPR025951">
    <property type="entry name" value="GXWXG_dom"/>
</dbReference>
<feature type="domain" description="GXWXG" evidence="1">
    <location>
        <begin position="35"/>
        <end position="92"/>
    </location>
</feature>
<proteinExistence type="predicted"/>
<feature type="domain" description="DUF4334" evidence="2">
    <location>
        <begin position="102"/>
        <end position="162"/>
    </location>
</feature>
<reference evidence="3" key="1">
    <citation type="journal article" date="2022" name="IScience">
        <title>Evolution of zygomycete secretomes and the origins of terrestrial fungal ecologies.</title>
        <authorList>
            <person name="Chang Y."/>
            <person name="Wang Y."/>
            <person name="Mondo S."/>
            <person name="Ahrendt S."/>
            <person name="Andreopoulos W."/>
            <person name="Barry K."/>
            <person name="Beard J."/>
            <person name="Benny G.L."/>
            <person name="Blankenship S."/>
            <person name="Bonito G."/>
            <person name="Cuomo C."/>
            <person name="Desiro A."/>
            <person name="Gervers K.A."/>
            <person name="Hundley H."/>
            <person name="Kuo A."/>
            <person name="LaButti K."/>
            <person name="Lang B.F."/>
            <person name="Lipzen A."/>
            <person name="O'Donnell K."/>
            <person name="Pangilinan J."/>
            <person name="Reynolds N."/>
            <person name="Sandor L."/>
            <person name="Smith M.E."/>
            <person name="Tsang A."/>
            <person name="Grigoriev I.V."/>
            <person name="Stajich J.E."/>
            <person name="Spatafora J.W."/>
        </authorList>
    </citation>
    <scope>NUCLEOTIDE SEQUENCE</scope>
    <source>
        <strain evidence="3">RSA 2281</strain>
    </source>
</reference>
<sequence length="174" mass="20249">MKSLSLFKKPEDQCIQLIKRTQTQEQFKAVEIEKIYNKLKPVEAISLLGEWKYGLIDTNSIYSQLVKKVKLVGKKFSSLDKVEPVIVLNEQGERISSNFWGYAKIKNISHRGITTAALEYDRAPLFEYYRYVDENTILGIADFNGQDDMDNTDKYVYFYMSRLSNAAPYFESRL</sequence>
<accession>A0AAD5JLR0</accession>
<protein>
    <submittedName>
        <fullName evidence="3">Uncharacterized protein</fullName>
    </submittedName>
</protein>